<feature type="domain" description="Phage tail collar" evidence="1">
    <location>
        <begin position="8"/>
        <end position="62"/>
    </location>
</feature>
<dbReference type="InterPro" id="IPR011083">
    <property type="entry name" value="Phage_tail_collar_dom"/>
</dbReference>
<gene>
    <name evidence="2" type="ORF">GQN54_08620</name>
</gene>
<dbReference type="AlphaFoldDB" id="A0A6N9NJY4"/>
<evidence type="ECO:0000313" key="3">
    <source>
        <dbReference type="Proteomes" id="UP000470771"/>
    </source>
</evidence>
<dbReference type="Proteomes" id="UP000470771">
    <property type="component" value="Unassembled WGS sequence"/>
</dbReference>
<protein>
    <submittedName>
        <fullName evidence="2">Phage tail protein</fullName>
    </submittedName>
</protein>
<reference evidence="2 3" key="1">
    <citation type="submission" date="2019-12" db="EMBL/GenBank/DDBJ databases">
        <authorList>
            <person name="Zhao J."/>
        </authorList>
    </citation>
    <scope>NUCLEOTIDE SEQUENCE [LARGE SCALE GENOMIC DNA]</scope>
    <source>
        <strain evidence="2 3">S-15</strain>
    </source>
</reference>
<dbReference type="Gene3D" id="3.90.1340.10">
    <property type="entry name" value="Phage tail collar domain"/>
    <property type="match status" value="1"/>
</dbReference>
<sequence>MMEGTMAEVRMFVGNFAPRNWALCDGQLLSIAQYQALFSLLGTTYGGDGRTSFALPDLRGRAAMHAGTGPGLSTRRIGQRFGQEYNILNLTQLPSHTHTAQSTLDANNLTVTIPASTTVGNKKKPTGNVLAVDANDPTYTDSTPDTTLGAPIPVSGAAGITTQVANAGASQPVNNIQPSEVVNYIICMQGVFPSRD</sequence>
<dbReference type="Pfam" id="PF07484">
    <property type="entry name" value="Collar"/>
    <property type="match status" value="1"/>
</dbReference>
<dbReference type="InterPro" id="IPR037053">
    <property type="entry name" value="Phage_tail_collar_dom_sf"/>
</dbReference>
<evidence type="ECO:0000259" key="1">
    <source>
        <dbReference type="Pfam" id="PF07484"/>
    </source>
</evidence>
<dbReference type="EMBL" id="WWNE01000006">
    <property type="protein sequence ID" value="NBG66182.1"/>
    <property type="molecule type" value="Genomic_DNA"/>
</dbReference>
<name>A0A6N9NJY4_9FLAO</name>
<keyword evidence="3" id="KW-1185">Reference proteome</keyword>
<dbReference type="SUPFAM" id="SSF88874">
    <property type="entry name" value="Receptor-binding domain of short tail fibre protein gp12"/>
    <property type="match status" value="1"/>
</dbReference>
<organism evidence="2 3">
    <name type="scientific">Acidiluteibacter ferrifornacis</name>
    <dbReference type="NCBI Taxonomy" id="2692424"/>
    <lineage>
        <taxon>Bacteria</taxon>
        <taxon>Pseudomonadati</taxon>
        <taxon>Bacteroidota</taxon>
        <taxon>Flavobacteriia</taxon>
        <taxon>Flavobacteriales</taxon>
        <taxon>Cryomorphaceae</taxon>
        <taxon>Acidiluteibacter</taxon>
    </lineage>
</organism>
<proteinExistence type="predicted"/>
<evidence type="ECO:0000313" key="2">
    <source>
        <dbReference type="EMBL" id="NBG66182.1"/>
    </source>
</evidence>
<comment type="caution">
    <text evidence="2">The sequence shown here is derived from an EMBL/GenBank/DDBJ whole genome shotgun (WGS) entry which is preliminary data.</text>
</comment>
<accession>A0A6N9NJY4</accession>